<keyword evidence="2" id="KW-1185">Reference proteome</keyword>
<sequence length="120" mass="13362">MHLKKHIIPLAALFLLFSCDLMSDHKLISDEPGEENEAWVEQVFSGGQQCDPDDNYEPPDTEKLLKSRGIDLFDTDKEHLGVCGACSCPSYAAIHYALIHTDDVEKAEKIGFELSEGPNQ</sequence>
<name>A0A8J7RLH9_9BACT</name>
<protein>
    <recommendedName>
        <fullName evidence="3">Lipoprotein</fullName>
    </recommendedName>
</protein>
<dbReference type="RefSeq" id="WP_210512313.1">
    <property type="nucleotide sequence ID" value="NZ_JAFIDN010000007.1"/>
</dbReference>
<reference evidence="1" key="1">
    <citation type="submission" date="2021-02" db="EMBL/GenBank/DDBJ databases">
        <title>Natronogracilivirga saccharolytica gen. nov. sp. nov. a new anaerobic, haloalkiliphilic carbohydrate-fermenting bacterium from soda lake and proposing of Cyclonatronumiaceae fam. nov. in the phylum Balneolaeota.</title>
        <authorList>
            <person name="Zhilina T.N."/>
            <person name="Sorokin D.Y."/>
            <person name="Zavarzina D.G."/>
            <person name="Toshchakov S.V."/>
            <person name="Kublanov I.V."/>
        </authorList>
    </citation>
    <scope>NUCLEOTIDE SEQUENCE</scope>
    <source>
        <strain evidence="1">Z-1702</strain>
    </source>
</reference>
<accession>A0A8J7RLH9</accession>
<dbReference type="AlphaFoldDB" id="A0A8J7RLH9"/>
<evidence type="ECO:0008006" key="3">
    <source>
        <dbReference type="Google" id="ProtNLM"/>
    </source>
</evidence>
<comment type="caution">
    <text evidence="1">The sequence shown here is derived from an EMBL/GenBank/DDBJ whole genome shotgun (WGS) entry which is preliminary data.</text>
</comment>
<organism evidence="1 2">
    <name type="scientific">Natronogracilivirga saccharolytica</name>
    <dbReference type="NCBI Taxonomy" id="2812953"/>
    <lineage>
        <taxon>Bacteria</taxon>
        <taxon>Pseudomonadati</taxon>
        <taxon>Balneolota</taxon>
        <taxon>Balneolia</taxon>
        <taxon>Balneolales</taxon>
        <taxon>Cyclonatronaceae</taxon>
        <taxon>Natronogracilivirga</taxon>
    </lineage>
</organism>
<dbReference type="PROSITE" id="PS51257">
    <property type="entry name" value="PROKAR_LIPOPROTEIN"/>
    <property type="match status" value="1"/>
</dbReference>
<proteinExistence type="predicted"/>
<evidence type="ECO:0000313" key="1">
    <source>
        <dbReference type="EMBL" id="MBP3193050.1"/>
    </source>
</evidence>
<gene>
    <name evidence="1" type="ORF">NATSA_10280</name>
</gene>
<evidence type="ECO:0000313" key="2">
    <source>
        <dbReference type="Proteomes" id="UP000673975"/>
    </source>
</evidence>
<dbReference type="EMBL" id="JAFIDN010000007">
    <property type="protein sequence ID" value="MBP3193050.1"/>
    <property type="molecule type" value="Genomic_DNA"/>
</dbReference>
<dbReference type="Proteomes" id="UP000673975">
    <property type="component" value="Unassembled WGS sequence"/>
</dbReference>